<proteinExistence type="predicted"/>
<protein>
    <submittedName>
        <fullName evidence="1">Uncharacterized protein</fullName>
    </submittedName>
</protein>
<accession>A0AAP0DRZ5</accession>
<keyword evidence="2" id="KW-1185">Reference proteome</keyword>
<gene>
    <name evidence="1" type="ORF">SSX86_004375</name>
</gene>
<dbReference type="Pfam" id="PF03637">
    <property type="entry name" value="Mob1_phocein"/>
    <property type="match status" value="1"/>
</dbReference>
<dbReference type="SUPFAM" id="SSF101152">
    <property type="entry name" value="Mob1/phocein"/>
    <property type="match status" value="1"/>
</dbReference>
<dbReference type="PANTHER" id="PTHR22599">
    <property type="entry name" value="MPS ONE BINDER KINASE ACTIVATOR-LIKE MOB"/>
    <property type="match status" value="1"/>
</dbReference>
<dbReference type="InterPro" id="IPR005301">
    <property type="entry name" value="MOB_kinase_act_fam"/>
</dbReference>
<dbReference type="Proteomes" id="UP001408789">
    <property type="component" value="Unassembled WGS sequence"/>
</dbReference>
<organism evidence="1 2">
    <name type="scientific">Deinandra increscens subsp. villosa</name>
    <dbReference type="NCBI Taxonomy" id="3103831"/>
    <lineage>
        <taxon>Eukaryota</taxon>
        <taxon>Viridiplantae</taxon>
        <taxon>Streptophyta</taxon>
        <taxon>Embryophyta</taxon>
        <taxon>Tracheophyta</taxon>
        <taxon>Spermatophyta</taxon>
        <taxon>Magnoliopsida</taxon>
        <taxon>eudicotyledons</taxon>
        <taxon>Gunneridae</taxon>
        <taxon>Pentapetalae</taxon>
        <taxon>asterids</taxon>
        <taxon>campanulids</taxon>
        <taxon>Asterales</taxon>
        <taxon>Asteraceae</taxon>
        <taxon>Asteroideae</taxon>
        <taxon>Heliantheae alliance</taxon>
        <taxon>Madieae</taxon>
        <taxon>Madiinae</taxon>
        <taxon>Deinandra</taxon>
    </lineage>
</organism>
<evidence type="ECO:0000313" key="2">
    <source>
        <dbReference type="Proteomes" id="UP001408789"/>
    </source>
</evidence>
<dbReference type="Gene3D" id="1.20.140.30">
    <property type="entry name" value="MOB kinase activator"/>
    <property type="match status" value="1"/>
</dbReference>
<dbReference type="SMART" id="SM01388">
    <property type="entry name" value="Mob1_phocein"/>
    <property type="match status" value="1"/>
</dbReference>
<evidence type="ECO:0000313" key="1">
    <source>
        <dbReference type="EMBL" id="KAK9076043.1"/>
    </source>
</evidence>
<dbReference type="InterPro" id="IPR036703">
    <property type="entry name" value="MOB_kinase_act_sf"/>
</dbReference>
<comment type="caution">
    <text evidence="1">The sequence shown here is derived from an EMBL/GenBank/DDBJ whole genome shotgun (WGS) entry which is preliminary data.</text>
</comment>
<name>A0AAP0DRZ5_9ASTR</name>
<dbReference type="EMBL" id="JBCNJP010000007">
    <property type="protein sequence ID" value="KAK9076043.1"/>
    <property type="molecule type" value="Genomic_DNA"/>
</dbReference>
<sequence>MTAGPKYEYRWADGVQIKKPIEVSAPKYVEYLMDWIESQLDDESIFPQRLGAPFPSNFRDVVKTIFKRLFRVYAHIYHTHFQKIVSLKEEAHLNTCFKHFILFTCEFSLIDKKELAPLHELIESIVSY</sequence>
<dbReference type="AlphaFoldDB" id="A0AAP0DRZ5"/>
<reference evidence="1 2" key="1">
    <citation type="submission" date="2024-04" db="EMBL/GenBank/DDBJ databases">
        <title>The reference genome of an endangered Asteraceae, Deinandra increscens subsp. villosa, native to the Central Coast of California.</title>
        <authorList>
            <person name="Guilliams M."/>
            <person name="Hasenstab-Lehman K."/>
            <person name="Meyer R."/>
            <person name="Mcevoy S."/>
        </authorList>
    </citation>
    <scope>NUCLEOTIDE SEQUENCE [LARGE SCALE GENOMIC DNA]</scope>
    <source>
        <tissue evidence="1">Leaf</tissue>
    </source>
</reference>